<dbReference type="EMBL" id="BAABKQ010000004">
    <property type="protein sequence ID" value="GAA4826632.1"/>
    <property type="molecule type" value="Genomic_DNA"/>
</dbReference>
<organism evidence="1 4">
    <name type="scientific">Tomitella cavernea</name>
    <dbReference type="NCBI Taxonomy" id="1387982"/>
    <lineage>
        <taxon>Bacteria</taxon>
        <taxon>Bacillati</taxon>
        <taxon>Actinomycetota</taxon>
        <taxon>Actinomycetes</taxon>
        <taxon>Mycobacteriales</taxon>
        <taxon>Tomitella</taxon>
    </lineage>
</organism>
<evidence type="ECO:0000313" key="3">
    <source>
        <dbReference type="EMBL" id="GAA4826632.1"/>
    </source>
</evidence>
<reference evidence="4" key="2">
    <citation type="journal article" date="2019" name="Int. J. Syst. Evol. Microbiol.">
        <title>The Global Catalogue of Microorganisms (GCM) 10K type strain sequencing project: providing services to taxonomists for standard genome sequencing and annotation.</title>
        <authorList>
            <consortium name="The Broad Institute Genomics Platform"/>
            <consortium name="The Broad Institute Genome Sequencing Center for Infectious Disease"/>
            <person name="Wu L."/>
            <person name="Ma J."/>
        </authorList>
    </citation>
    <scope>NUCLEOTIDE SEQUENCE [LARGE SCALE GENOMIC DNA]</scope>
    <source>
        <strain evidence="4">JCM 18542</strain>
    </source>
</reference>
<reference evidence="1" key="1">
    <citation type="journal article" date="2014" name="Int. J. Syst. Evol. Microbiol.">
        <title>Complete genome of a new Firmicutes species belonging to the dominant human colonic microbiota ('Ruminococcus bicirculans') reveals two chromosomes and a selective capacity to utilize plant glucans.</title>
        <authorList>
            <consortium name="NISC Comparative Sequencing Program"/>
            <person name="Wegmann U."/>
            <person name="Louis P."/>
            <person name="Goesmann A."/>
            <person name="Henrissat B."/>
            <person name="Duncan S.H."/>
            <person name="Flint H.J."/>
        </authorList>
    </citation>
    <scope>NUCLEOTIDE SEQUENCE</scope>
    <source>
        <strain evidence="1">JCM 18542</strain>
    </source>
</reference>
<dbReference type="EMBL" id="BAABKQ010000004">
    <property type="protein sequence ID" value="GAA4826571.1"/>
    <property type="molecule type" value="Genomic_DNA"/>
</dbReference>
<dbReference type="Proteomes" id="UP001500839">
    <property type="component" value="Unassembled WGS sequence"/>
</dbReference>
<evidence type="ECO:0000313" key="2">
    <source>
        <dbReference type="EMBL" id="GAA4826571.1"/>
    </source>
</evidence>
<keyword evidence="4" id="KW-1185">Reference proteome</keyword>
<evidence type="ECO:0000313" key="1">
    <source>
        <dbReference type="EMBL" id="GAA4826515.1"/>
    </source>
</evidence>
<dbReference type="RefSeq" id="WP_345603335.1">
    <property type="nucleotide sequence ID" value="NZ_BAABKQ010000004.1"/>
</dbReference>
<sequence length="76" mass="8135">MTSRHREVPSLAATLDRLIAAEKELHRELLAVLQGDAYPDMDGEVADTLSDAQLALIQVGDRLQDAVALAAAGDHD</sequence>
<accession>A0ABP9D8X9</accession>
<dbReference type="EMBL" id="BAABKQ010000004">
    <property type="protein sequence ID" value="GAA4826515.1"/>
    <property type="molecule type" value="Genomic_DNA"/>
</dbReference>
<proteinExistence type="predicted"/>
<evidence type="ECO:0000313" key="4">
    <source>
        <dbReference type="Proteomes" id="UP001500839"/>
    </source>
</evidence>
<gene>
    <name evidence="1" type="ORF">GCM10023353_39730</name>
    <name evidence="2" type="ORF">GCM10023353_39810</name>
    <name evidence="3" type="ORF">GCM10023353_39890</name>
</gene>
<protein>
    <submittedName>
        <fullName evidence="1">Uncharacterized protein</fullName>
    </submittedName>
</protein>
<name>A0ABP9D8X9_9ACTN</name>
<comment type="caution">
    <text evidence="1">The sequence shown here is derived from an EMBL/GenBank/DDBJ whole genome shotgun (WGS) entry which is preliminary data.</text>
</comment>
<reference evidence="1" key="3">
    <citation type="submission" date="2023-12" db="EMBL/GenBank/DDBJ databases">
        <authorList>
            <person name="Sun Q."/>
            <person name="Inoue M."/>
        </authorList>
    </citation>
    <scope>NUCLEOTIDE SEQUENCE</scope>
    <source>
        <strain evidence="1">JCM 18542</strain>
    </source>
</reference>